<dbReference type="InterPro" id="IPR001128">
    <property type="entry name" value="Cyt_P450"/>
</dbReference>
<dbReference type="GO" id="GO:0020037">
    <property type="term" value="F:heme binding"/>
    <property type="evidence" value="ECO:0007669"/>
    <property type="project" value="InterPro"/>
</dbReference>
<dbReference type="InterPro" id="IPR002401">
    <property type="entry name" value="Cyt_P450_E_grp-I"/>
</dbReference>
<evidence type="ECO:0000256" key="2">
    <source>
        <dbReference type="PIRSR" id="PIRSR602401-1"/>
    </source>
</evidence>
<reference evidence="3 4" key="1">
    <citation type="submission" date="2018-03" db="EMBL/GenBank/DDBJ databases">
        <title>Novel Streptomyces sp. from soil.</title>
        <authorList>
            <person name="Tan G.Y.A."/>
            <person name="Lee Z.Y."/>
        </authorList>
    </citation>
    <scope>NUCLEOTIDE SEQUENCE [LARGE SCALE GENOMIC DNA]</scope>
    <source>
        <strain evidence="3 4">ST5x</strain>
    </source>
</reference>
<protein>
    <submittedName>
        <fullName evidence="3">Cytochrome P450</fullName>
    </submittedName>
</protein>
<keyword evidence="2" id="KW-0349">Heme</keyword>
<dbReference type="GO" id="GO:0004497">
    <property type="term" value="F:monooxygenase activity"/>
    <property type="evidence" value="ECO:0007669"/>
    <property type="project" value="InterPro"/>
</dbReference>
<dbReference type="InterPro" id="IPR036396">
    <property type="entry name" value="Cyt_P450_sf"/>
</dbReference>
<dbReference type="Gene3D" id="1.10.630.10">
    <property type="entry name" value="Cytochrome P450"/>
    <property type="match status" value="1"/>
</dbReference>
<comment type="caution">
    <text evidence="3">The sequence shown here is derived from an EMBL/GenBank/DDBJ whole genome shotgun (WGS) entry which is preliminary data.</text>
</comment>
<dbReference type="OrthoDB" id="7376058at2"/>
<dbReference type="PRINTS" id="PR00463">
    <property type="entry name" value="EP450I"/>
</dbReference>
<dbReference type="AlphaFoldDB" id="A0A2S9PML2"/>
<evidence type="ECO:0000313" key="3">
    <source>
        <dbReference type="EMBL" id="PRH75659.1"/>
    </source>
</evidence>
<dbReference type="GO" id="GO:0005506">
    <property type="term" value="F:iron ion binding"/>
    <property type="evidence" value="ECO:0007669"/>
    <property type="project" value="InterPro"/>
</dbReference>
<keyword evidence="4" id="KW-1185">Reference proteome</keyword>
<organism evidence="3 4">
    <name type="scientific">Streptomyces solincola</name>
    <dbReference type="NCBI Taxonomy" id="2100817"/>
    <lineage>
        <taxon>Bacteria</taxon>
        <taxon>Bacillati</taxon>
        <taxon>Actinomycetota</taxon>
        <taxon>Actinomycetes</taxon>
        <taxon>Kitasatosporales</taxon>
        <taxon>Streptomycetaceae</taxon>
        <taxon>Streptomyces</taxon>
    </lineage>
</organism>
<evidence type="ECO:0000313" key="4">
    <source>
        <dbReference type="Proteomes" id="UP000239322"/>
    </source>
</evidence>
<dbReference type="Pfam" id="PF00067">
    <property type="entry name" value="p450"/>
    <property type="match status" value="1"/>
</dbReference>
<comment type="similarity">
    <text evidence="1">Belongs to the cytochrome P450 family.</text>
</comment>
<proteinExistence type="inferred from homology"/>
<dbReference type="EMBL" id="PVLV01000737">
    <property type="protein sequence ID" value="PRH75659.1"/>
    <property type="molecule type" value="Genomic_DNA"/>
</dbReference>
<keyword evidence="2" id="KW-0479">Metal-binding</keyword>
<gene>
    <name evidence="3" type="ORF">C6N75_29790</name>
</gene>
<name>A0A2S9PML2_9ACTN</name>
<feature type="binding site" description="axial binding residue" evidence="2">
    <location>
        <position position="353"/>
    </location>
    <ligand>
        <name>heme</name>
        <dbReference type="ChEBI" id="CHEBI:30413"/>
    </ligand>
    <ligandPart>
        <name>Fe</name>
        <dbReference type="ChEBI" id="CHEBI:18248"/>
    </ligandPart>
</feature>
<accession>A0A2S9PML2</accession>
<comment type="cofactor">
    <cofactor evidence="2">
        <name>heme</name>
        <dbReference type="ChEBI" id="CHEBI:30413"/>
    </cofactor>
</comment>
<evidence type="ECO:0000256" key="1">
    <source>
        <dbReference type="ARBA" id="ARBA00010617"/>
    </source>
</evidence>
<dbReference type="Proteomes" id="UP000239322">
    <property type="component" value="Unassembled WGS sequence"/>
</dbReference>
<dbReference type="InterPro" id="IPR050121">
    <property type="entry name" value="Cytochrome_P450_monoxygenase"/>
</dbReference>
<dbReference type="GO" id="GO:0016705">
    <property type="term" value="F:oxidoreductase activity, acting on paired donors, with incorporation or reduction of molecular oxygen"/>
    <property type="evidence" value="ECO:0007669"/>
    <property type="project" value="InterPro"/>
</dbReference>
<dbReference type="PANTHER" id="PTHR24305">
    <property type="entry name" value="CYTOCHROME P450"/>
    <property type="match status" value="1"/>
</dbReference>
<dbReference type="PANTHER" id="PTHR24305:SF166">
    <property type="entry name" value="CYTOCHROME P450 12A4, MITOCHONDRIAL-RELATED"/>
    <property type="match status" value="1"/>
</dbReference>
<keyword evidence="2" id="KW-0408">Iron</keyword>
<dbReference type="SUPFAM" id="SSF48264">
    <property type="entry name" value="Cytochrome P450"/>
    <property type="match status" value="1"/>
</dbReference>
<sequence length="406" mass="44595">MALAERCAVDRRATALLTGLRERHGPGPLTLDAAGRAFAVPLTAEDAARVLAGAPDPYSPATREKRAALEQFQPHGVLVSQGGARDERRAFNEAVLEYRTRLHSSAPAVVRTVREETGKLLGAVTADDGEIDWRRFHTMWNRAVRRIVLGDAARDDTALTAMLDRLRSAGNWSFAAPRRTALRDRFERRLRAHLDRAEPGALAGALARTPAAPGVDPAGQVPHWLFAFDAAAIVAFRALALLSTHSRQEDQVRAETAVADLTEPSLLPYTRACVLESVRLWPTTPFLLRESVRETRWGSGALPAGTGFLIYAPLFHRDGSLPYADRFTPEIWLDGTARDTEALMPFSAGPARCPGEDLVLLVTSTALAALLERHRHLLERPARLRPDRPLPHTLDHFALRLAALPH</sequence>